<dbReference type="Proteomes" id="UP000076962">
    <property type="component" value="Unassembled WGS sequence"/>
</dbReference>
<evidence type="ECO:0000313" key="2">
    <source>
        <dbReference type="Proteomes" id="UP000076962"/>
    </source>
</evidence>
<sequence length="67" mass="7832">MLTFNVMLMLFKVKPFHFSNGELVLVFFDCECPSKKVFFFPFSENEVVVHLHDDYILCIVCVIQLLG</sequence>
<proteinExistence type="predicted"/>
<gene>
    <name evidence="1" type="ORF">THIOM_002316</name>
</gene>
<protein>
    <submittedName>
        <fullName evidence="1">Uncharacterized protein</fullName>
    </submittedName>
</protein>
<dbReference type="AlphaFoldDB" id="A0A176S1V5"/>
<dbReference type="EMBL" id="LUTY01001305">
    <property type="protein sequence ID" value="OAD21908.1"/>
    <property type="molecule type" value="Genomic_DNA"/>
</dbReference>
<keyword evidence="2" id="KW-1185">Reference proteome</keyword>
<accession>A0A176S1V5</accession>
<evidence type="ECO:0000313" key="1">
    <source>
        <dbReference type="EMBL" id="OAD21908.1"/>
    </source>
</evidence>
<name>A0A176S1V5_9GAMM</name>
<organism evidence="1 2">
    <name type="scientific">Candidatus Thiomargarita nelsonii</name>
    <dbReference type="NCBI Taxonomy" id="1003181"/>
    <lineage>
        <taxon>Bacteria</taxon>
        <taxon>Pseudomonadati</taxon>
        <taxon>Pseudomonadota</taxon>
        <taxon>Gammaproteobacteria</taxon>
        <taxon>Thiotrichales</taxon>
        <taxon>Thiotrichaceae</taxon>
        <taxon>Thiomargarita</taxon>
    </lineage>
</organism>
<comment type="caution">
    <text evidence="1">The sequence shown here is derived from an EMBL/GenBank/DDBJ whole genome shotgun (WGS) entry which is preliminary data.</text>
</comment>
<reference evidence="1 2" key="1">
    <citation type="submission" date="2016-05" db="EMBL/GenBank/DDBJ databases">
        <title>Single-cell genome of chain-forming Candidatus Thiomargarita nelsonii and comparison to other large sulfur-oxidizing bacteria.</title>
        <authorList>
            <person name="Winkel M."/>
            <person name="Salman V."/>
            <person name="Woyke T."/>
            <person name="Schulz-Vogt H."/>
            <person name="Richter M."/>
            <person name="Flood B."/>
            <person name="Bailey J."/>
            <person name="Amann R."/>
            <person name="Mussmann M."/>
        </authorList>
    </citation>
    <scope>NUCLEOTIDE SEQUENCE [LARGE SCALE GENOMIC DNA]</scope>
    <source>
        <strain evidence="1 2">THI036</strain>
    </source>
</reference>